<evidence type="ECO:0000313" key="2">
    <source>
        <dbReference type="EMBL" id="RMY61176.1"/>
    </source>
</evidence>
<feature type="region of interest" description="Disordered" evidence="1">
    <location>
        <begin position="66"/>
        <end position="115"/>
    </location>
</feature>
<sequence>CVACIVAGQQQQQECAAKHRRVSARRPGVPLSVVHSFGNPVSHLCKRRHSTMSSASTATMAAAGFEKRSSSGASSSSSSSLQTPGSGTFPSELRSPLVASPGLSKGKENDLKTPITPPSAYLDFLKSMSPAMMSPAPTTSKSARFSFHDKSFDRSFERPSENNDKKPSVSPPTSQPALSRNTSYESNTSSATGSSTSTTASSGKGSNGTRVRPESPRVTIPPSPFAKPAPRSARTPRRLHIPQSPFSPAVPGSAHSVNSPYISTPLSSTPWSASFESKDANPDAHGQPGRYSVRQVVTRTVTYCRTPLEPAPNGNLWKRRKIEHDNGVSKMIEEENDTVKAVEEVSEAEPAIKHEGEDGSEKETEPATEAGPSTAADAKPGQDA</sequence>
<reference evidence="2 3" key="1">
    <citation type="journal article" date="2018" name="BMC Genomics">
        <title>Genomic evidence for intraspecific hybridization in a clonal and extremely halotolerant yeast.</title>
        <authorList>
            <person name="Gostincar C."/>
            <person name="Stajich J.E."/>
            <person name="Zupancic J."/>
            <person name="Zalar P."/>
            <person name="Gunde-Cimerman N."/>
        </authorList>
    </citation>
    <scope>NUCLEOTIDE SEQUENCE [LARGE SCALE GENOMIC DNA]</scope>
    <source>
        <strain evidence="2 3">EXF-2682</strain>
    </source>
</reference>
<gene>
    <name evidence="2" type="ORF">D0863_11354</name>
</gene>
<evidence type="ECO:0000313" key="3">
    <source>
        <dbReference type="Proteomes" id="UP000269276"/>
    </source>
</evidence>
<dbReference type="PANTHER" id="PTHR42053:SF1">
    <property type="match status" value="1"/>
</dbReference>
<dbReference type="OrthoDB" id="5405654at2759"/>
<dbReference type="AlphaFoldDB" id="A0A3M7DB70"/>
<feature type="region of interest" description="Disordered" evidence="1">
    <location>
        <begin position="267"/>
        <end position="289"/>
    </location>
</feature>
<feature type="compositionally biased region" description="Low complexity" evidence="1">
    <location>
        <begin position="70"/>
        <end position="80"/>
    </location>
</feature>
<feature type="region of interest" description="Disordered" evidence="1">
    <location>
        <begin position="335"/>
        <end position="384"/>
    </location>
</feature>
<accession>A0A3M7DB70</accession>
<feature type="compositionally biased region" description="Low complexity" evidence="1">
    <location>
        <begin position="186"/>
        <end position="209"/>
    </location>
</feature>
<organism evidence="2 3">
    <name type="scientific">Hortaea werneckii</name>
    <name type="common">Black yeast</name>
    <name type="synonym">Cladosporium werneckii</name>
    <dbReference type="NCBI Taxonomy" id="91943"/>
    <lineage>
        <taxon>Eukaryota</taxon>
        <taxon>Fungi</taxon>
        <taxon>Dikarya</taxon>
        <taxon>Ascomycota</taxon>
        <taxon>Pezizomycotina</taxon>
        <taxon>Dothideomycetes</taxon>
        <taxon>Dothideomycetidae</taxon>
        <taxon>Mycosphaerellales</taxon>
        <taxon>Teratosphaeriaceae</taxon>
        <taxon>Hortaea</taxon>
    </lineage>
</organism>
<feature type="region of interest" description="Disordered" evidence="1">
    <location>
        <begin position="154"/>
        <end position="255"/>
    </location>
</feature>
<feature type="compositionally biased region" description="Basic and acidic residues" evidence="1">
    <location>
        <begin position="154"/>
        <end position="167"/>
    </location>
</feature>
<comment type="caution">
    <text evidence="2">The sequence shown here is derived from an EMBL/GenBank/DDBJ whole genome shotgun (WGS) entry which is preliminary data.</text>
</comment>
<feature type="compositionally biased region" description="Basic and acidic residues" evidence="1">
    <location>
        <begin position="350"/>
        <end position="365"/>
    </location>
</feature>
<dbReference type="VEuPathDB" id="FungiDB:BTJ68_13603"/>
<feature type="non-terminal residue" evidence="2">
    <location>
        <position position="1"/>
    </location>
</feature>
<evidence type="ECO:0000256" key="1">
    <source>
        <dbReference type="SAM" id="MobiDB-lite"/>
    </source>
</evidence>
<dbReference type="Proteomes" id="UP000269276">
    <property type="component" value="Unassembled WGS sequence"/>
</dbReference>
<name>A0A3M7DB70_HORWE</name>
<feature type="compositionally biased region" description="Polar residues" evidence="1">
    <location>
        <begin position="175"/>
        <end position="185"/>
    </location>
</feature>
<dbReference type="EMBL" id="QWIP01000531">
    <property type="protein sequence ID" value="RMY61176.1"/>
    <property type="molecule type" value="Genomic_DNA"/>
</dbReference>
<proteinExistence type="predicted"/>
<protein>
    <submittedName>
        <fullName evidence="2">Uncharacterized protein</fullName>
    </submittedName>
</protein>
<dbReference type="PANTHER" id="PTHR42053">
    <property type="match status" value="1"/>
</dbReference>